<evidence type="ECO:0000256" key="1">
    <source>
        <dbReference type="SAM" id="Coils"/>
    </source>
</evidence>
<keyword evidence="1" id="KW-0175">Coiled coil</keyword>
<comment type="caution">
    <text evidence="2">The sequence shown here is derived from an EMBL/GenBank/DDBJ whole genome shotgun (WGS) entry which is preliminary data.</text>
</comment>
<dbReference type="STRING" id="1193182.BN11_290007"/>
<dbReference type="AlphaFoldDB" id="W6K3M6"/>
<dbReference type="RefSeq" id="WP_235435339.1">
    <property type="nucleotide sequence ID" value="NZ_HG764815.1"/>
</dbReference>
<name>W6K3M6_9MICO</name>
<feature type="coiled-coil region" evidence="1">
    <location>
        <begin position="294"/>
        <end position="335"/>
    </location>
</feature>
<keyword evidence="3" id="KW-1185">Reference proteome</keyword>
<evidence type="ECO:0000313" key="3">
    <source>
        <dbReference type="Proteomes" id="UP000035763"/>
    </source>
</evidence>
<evidence type="ECO:0000313" key="2">
    <source>
        <dbReference type="EMBL" id="CCH73529.1"/>
    </source>
</evidence>
<proteinExistence type="predicted"/>
<accession>W6K3M6</accession>
<reference evidence="2 3" key="1">
    <citation type="journal article" date="2013" name="ISME J.">
        <title>A metabolic model for members of the genus Tetrasphaera involved in enhanced biological phosphorus removal.</title>
        <authorList>
            <person name="Kristiansen R."/>
            <person name="Nguyen H.T.T."/>
            <person name="Saunders A.M."/>
            <person name="Nielsen J.L."/>
            <person name="Wimmer R."/>
            <person name="Le V.Q."/>
            <person name="McIlroy S.J."/>
            <person name="Petrovski S."/>
            <person name="Seviour R.J."/>
            <person name="Calteau A."/>
            <person name="Nielsen K.L."/>
            <person name="Nielsen P.H."/>
        </authorList>
    </citation>
    <scope>NUCLEOTIDE SEQUENCE [LARGE SCALE GENOMIC DNA]</scope>
    <source>
        <strain evidence="2 3">Ben110</strain>
    </source>
</reference>
<protein>
    <submittedName>
        <fullName evidence="2">Uncharacterized protein</fullName>
    </submittedName>
</protein>
<dbReference type="Proteomes" id="UP000035763">
    <property type="component" value="Unassembled WGS sequence"/>
</dbReference>
<organism evidence="2 3">
    <name type="scientific">Nostocoides australiense Ben110</name>
    <dbReference type="NCBI Taxonomy" id="1193182"/>
    <lineage>
        <taxon>Bacteria</taxon>
        <taxon>Bacillati</taxon>
        <taxon>Actinomycetota</taxon>
        <taxon>Actinomycetes</taxon>
        <taxon>Micrococcales</taxon>
        <taxon>Intrasporangiaceae</taxon>
        <taxon>Nostocoides</taxon>
    </lineage>
</organism>
<sequence>MSVLYRAIWSDKVNGNAEEAVEAQLEQVASWIQASTTPDPLSEGQTHLSVAGRDRTALLRRVEPAAFEVTVADQSPGDDTDWTTTIRIVAHDGRVHALVENAMQSDDVTKRVSVGRPRIVHDLLTAADKPCLNGSPVLTAAQALPANGITILTDLLADPHRTLPVIVCSEPPGAHKGEWLDRATKIATRTEGVALVVTLDWAAVTEFRRAIDRLAIWGGGIRIYAPGTVVAESDGWRHRYFLHQRLEDAPQPTIDRIVYSVAQLSTRRRVPEVFAVFSEQAGLPAQAEGSTVPAERLEEEREQWEFAMDLALEERSEVEKELAHANGHLARLKEELVAQGLTDLLWGTEHEPGTSIPDEVQDASEAALAAQTYLSQWLAVPDSAIRELEDVDTAPTAFAWGNRTWGGLRALAAYAQDRAGGWDNGGFWEWCASGPLLGWPATPKKLAMTEGETVQNNEKLRRARVFKVDPAVDPAGEITMLAHLKVSEGGGPLAPRIYFHDDTGGATGKVHVGLIGPHSLVPNKSTN</sequence>
<dbReference type="EMBL" id="CAJA01000212">
    <property type="protein sequence ID" value="CCH73529.1"/>
    <property type="molecule type" value="Genomic_DNA"/>
</dbReference>
<gene>
    <name evidence="2" type="ORF">BN11_290007</name>
</gene>